<accession>A0A5C6WWD3</accession>
<evidence type="ECO:0000313" key="2">
    <source>
        <dbReference type="Proteomes" id="UP000321046"/>
    </source>
</evidence>
<dbReference type="Proteomes" id="UP000321046">
    <property type="component" value="Unassembled WGS sequence"/>
</dbReference>
<organism evidence="1 2">
    <name type="scientific">Lujinxingia vulgaris</name>
    <dbReference type="NCBI Taxonomy" id="2600176"/>
    <lineage>
        <taxon>Bacteria</taxon>
        <taxon>Deltaproteobacteria</taxon>
        <taxon>Bradymonadales</taxon>
        <taxon>Lujinxingiaceae</taxon>
        <taxon>Lujinxingia</taxon>
    </lineage>
</organism>
<dbReference type="RefSeq" id="WP_146975811.1">
    <property type="nucleotide sequence ID" value="NZ_VOSL01000060.1"/>
</dbReference>
<name>A0A5C6WWD3_9DELT</name>
<keyword evidence="1" id="KW-0456">Lyase</keyword>
<dbReference type="EMBL" id="VOSL01000060">
    <property type="protein sequence ID" value="TXD33622.1"/>
    <property type="molecule type" value="Genomic_DNA"/>
</dbReference>
<protein>
    <submittedName>
        <fullName evidence="1">Carbon-phosphorus lyase complex subunit PhnI</fullName>
    </submittedName>
</protein>
<dbReference type="OrthoDB" id="5510234at2"/>
<dbReference type="AlphaFoldDB" id="A0A5C6WWD3"/>
<evidence type="ECO:0000313" key="1">
    <source>
        <dbReference type="EMBL" id="TXD33622.1"/>
    </source>
</evidence>
<reference evidence="1 2" key="1">
    <citation type="submission" date="2019-08" db="EMBL/GenBank/DDBJ databases">
        <title>Bradymonadales sp. TMQ2.</title>
        <authorList>
            <person name="Liang Q."/>
        </authorList>
    </citation>
    <scope>NUCLEOTIDE SEQUENCE [LARGE SCALE GENOMIC DNA]</scope>
    <source>
        <strain evidence="1 2">TMQ2</strain>
    </source>
</reference>
<proteinExistence type="predicted"/>
<sequence length="163" mass="17816">MPVRIKASWIWTACALLILLSIVLPQVDMSIQHESPRAEANFDPFDPAIIALESHLAQQRVGDWEPDQVRAQLPLLQARALARIGPMTPVEMERVAALIDEYAPQIASQPEGSAEALRAHRDHLIAESLPRLNADAIRDALEKTRQSVEGAISSSETAPSTGT</sequence>
<comment type="caution">
    <text evidence="1">The sequence shown here is derived from an EMBL/GenBank/DDBJ whole genome shotgun (WGS) entry which is preliminary data.</text>
</comment>
<gene>
    <name evidence="1" type="ORF">FRC96_15685</name>
</gene>
<dbReference type="GO" id="GO:0016829">
    <property type="term" value="F:lyase activity"/>
    <property type="evidence" value="ECO:0007669"/>
    <property type="project" value="UniProtKB-KW"/>
</dbReference>